<protein>
    <recommendedName>
        <fullName evidence="6">Probable succinyl-diaminopimelate desuccinylase</fullName>
        <ecNumber evidence="5">3.5.1.18</ecNumber>
    </recommendedName>
</protein>
<dbReference type="Pfam" id="PF01546">
    <property type="entry name" value="Peptidase_M20"/>
    <property type="match status" value="1"/>
</dbReference>
<sequence>MSEGKLCENDVATHPVIDTLADLVRINSVNPNYEAGVPEAEMADFVEQFFAKRGIQTWRQLVYPDRPNVIARIPGRDPQRRIVLEAHMDTVSTVGMTIDPWNPEIRDGKLYGRGACDTKGGMAAMMHAVASLVEDPITPACDILFAATIDEEYSYRGVVALCNSLSPGEVDPSILNQETSPRNPWTAEAAIVAEPTELKPVIASKGLVRWKIETRGKAAHSAKPHLGVNAIEHMAHVITAIQQDTLRLANTSHPLLGPATCNIGVVRGGVQINFVPDRCEIEIDRRLLPGETRETVLDHYQQLVDSVAAEHPGMDVIMHPPMLSDRPLETDAQSPAAQTMTRILRDMGLDATLIGVPFCSDASKFGAIGIPSMILGPGSIDQAHAAIEYIECSQVVQAAEIYRRFLTEFR</sequence>
<evidence type="ECO:0000256" key="6">
    <source>
        <dbReference type="ARBA" id="ARBA00016853"/>
    </source>
</evidence>
<evidence type="ECO:0000256" key="10">
    <source>
        <dbReference type="ARBA" id="ARBA00023285"/>
    </source>
</evidence>
<dbReference type="InterPro" id="IPR050072">
    <property type="entry name" value="Peptidase_M20A"/>
</dbReference>
<keyword evidence="14" id="KW-1185">Reference proteome</keyword>
<dbReference type="EC" id="3.5.1.18" evidence="5"/>
<evidence type="ECO:0000256" key="2">
    <source>
        <dbReference type="ARBA" id="ARBA00001947"/>
    </source>
</evidence>
<dbReference type="Gene3D" id="3.30.70.360">
    <property type="match status" value="1"/>
</dbReference>
<evidence type="ECO:0000256" key="11">
    <source>
        <dbReference type="ARBA" id="ARBA00051301"/>
    </source>
</evidence>
<gene>
    <name evidence="13" type="primary">dapE_1</name>
    <name evidence="13" type="ORF">Rcae01_00405</name>
</gene>
<dbReference type="CDD" id="cd03894">
    <property type="entry name" value="M20_ArgE"/>
    <property type="match status" value="1"/>
</dbReference>
<accession>A0ABP9VJV9</accession>
<evidence type="ECO:0000256" key="3">
    <source>
        <dbReference type="ARBA" id="ARBA00005130"/>
    </source>
</evidence>
<keyword evidence="7" id="KW-0479">Metal-binding</keyword>
<evidence type="ECO:0000256" key="7">
    <source>
        <dbReference type="ARBA" id="ARBA00022723"/>
    </source>
</evidence>
<comment type="similarity">
    <text evidence="4">Belongs to the peptidase M20A family.</text>
</comment>
<dbReference type="SUPFAM" id="SSF55031">
    <property type="entry name" value="Bacterial exopeptidase dimerisation domain"/>
    <property type="match status" value="1"/>
</dbReference>
<comment type="pathway">
    <text evidence="3">Amino-acid biosynthesis; L-lysine biosynthesis via DAP pathway; LL-2,6-diaminopimelate from (S)-tetrahydrodipicolinate (succinylase route): step 3/3.</text>
</comment>
<dbReference type="InterPro" id="IPR036264">
    <property type="entry name" value="Bact_exopeptidase_dim_dom"/>
</dbReference>
<organism evidence="13 14">
    <name type="scientific">Novipirellula caenicola</name>
    <dbReference type="NCBI Taxonomy" id="1536901"/>
    <lineage>
        <taxon>Bacteria</taxon>
        <taxon>Pseudomonadati</taxon>
        <taxon>Planctomycetota</taxon>
        <taxon>Planctomycetia</taxon>
        <taxon>Pirellulales</taxon>
        <taxon>Pirellulaceae</taxon>
        <taxon>Novipirellula</taxon>
    </lineage>
</organism>
<evidence type="ECO:0000313" key="14">
    <source>
        <dbReference type="Proteomes" id="UP001416858"/>
    </source>
</evidence>
<dbReference type="PANTHER" id="PTHR43808">
    <property type="entry name" value="ACETYLORNITHINE DEACETYLASE"/>
    <property type="match status" value="1"/>
</dbReference>
<comment type="cofactor">
    <cofactor evidence="1">
        <name>Co(2+)</name>
        <dbReference type="ChEBI" id="CHEBI:48828"/>
    </cofactor>
</comment>
<evidence type="ECO:0000256" key="5">
    <source>
        <dbReference type="ARBA" id="ARBA00011921"/>
    </source>
</evidence>
<evidence type="ECO:0000256" key="4">
    <source>
        <dbReference type="ARBA" id="ARBA00006247"/>
    </source>
</evidence>
<dbReference type="InterPro" id="IPR001261">
    <property type="entry name" value="ArgE/DapE_CS"/>
</dbReference>
<comment type="cofactor">
    <cofactor evidence="2">
        <name>Zn(2+)</name>
        <dbReference type="ChEBI" id="CHEBI:29105"/>
    </cofactor>
</comment>
<dbReference type="InterPro" id="IPR010182">
    <property type="entry name" value="ArgE/DapE"/>
</dbReference>
<name>A0ABP9VJV9_9BACT</name>
<keyword evidence="10" id="KW-0170">Cobalt</keyword>
<keyword evidence="9" id="KW-0862">Zinc</keyword>
<evidence type="ECO:0000259" key="12">
    <source>
        <dbReference type="Pfam" id="PF07687"/>
    </source>
</evidence>
<evidence type="ECO:0000256" key="9">
    <source>
        <dbReference type="ARBA" id="ARBA00022833"/>
    </source>
</evidence>
<dbReference type="InterPro" id="IPR002933">
    <property type="entry name" value="Peptidase_M20"/>
</dbReference>
<dbReference type="EMBL" id="BAABRO010000001">
    <property type="protein sequence ID" value="GAA5504966.1"/>
    <property type="molecule type" value="Genomic_DNA"/>
</dbReference>
<dbReference type="PROSITE" id="PS00759">
    <property type="entry name" value="ARGE_DAPE_CPG2_2"/>
    <property type="match status" value="1"/>
</dbReference>
<comment type="catalytic activity">
    <reaction evidence="11">
        <text>N-succinyl-(2S,6S)-2,6-diaminopimelate + H2O = (2S,6S)-2,6-diaminopimelate + succinate</text>
        <dbReference type="Rhea" id="RHEA:22608"/>
        <dbReference type="ChEBI" id="CHEBI:15377"/>
        <dbReference type="ChEBI" id="CHEBI:30031"/>
        <dbReference type="ChEBI" id="CHEBI:57609"/>
        <dbReference type="ChEBI" id="CHEBI:58087"/>
        <dbReference type="EC" id="3.5.1.18"/>
    </reaction>
</comment>
<dbReference type="Pfam" id="PF07687">
    <property type="entry name" value="M20_dimer"/>
    <property type="match status" value="1"/>
</dbReference>
<dbReference type="NCBIfam" id="TIGR01910">
    <property type="entry name" value="DapE-ArgE"/>
    <property type="match status" value="1"/>
</dbReference>
<dbReference type="InterPro" id="IPR011650">
    <property type="entry name" value="Peptidase_M20_dimer"/>
</dbReference>
<keyword evidence="8" id="KW-0378">Hydrolase</keyword>
<evidence type="ECO:0000256" key="1">
    <source>
        <dbReference type="ARBA" id="ARBA00001941"/>
    </source>
</evidence>
<evidence type="ECO:0000256" key="8">
    <source>
        <dbReference type="ARBA" id="ARBA00022801"/>
    </source>
</evidence>
<evidence type="ECO:0000313" key="13">
    <source>
        <dbReference type="EMBL" id="GAA5504966.1"/>
    </source>
</evidence>
<dbReference type="Gene3D" id="3.40.630.10">
    <property type="entry name" value="Zn peptidases"/>
    <property type="match status" value="2"/>
</dbReference>
<dbReference type="Proteomes" id="UP001416858">
    <property type="component" value="Unassembled WGS sequence"/>
</dbReference>
<proteinExistence type="inferred from homology"/>
<comment type="caution">
    <text evidence="13">The sequence shown here is derived from an EMBL/GenBank/DDBJ whole genome shotgun (WGS) entry which is preliminary data.</text>
</comment>
<dbReference type="SUPFAM" id="SSF53187">
    <property type="entry name" value="Zn-dependent exopeptidases"/>
    <property type="match status" value="1"/>
</dbReference>
<reference evidence="13 14" key="1">
    <citation type="submission" date="2024-02" db="EMBL/GenBank/DDBJ databases">
        <title>Rhodopirellula caenicola NBRC 110016.</title>
        <authorList>
            <person name="Ichikawa N."/>
            <person name="Katano-Makiyama Y."/>
            <person name="Hidaka K."/>
        </authorList>
    </citation>
    <scope>NUCLEOTIDE SEQUENCE [LARGE SCALE GENOMIC DNA]</scope>
    <source>
        <strain evidence="13 14">NBRC 110016</strain>
    </source>
</reference>
<feature type="domain" description="Peptidase M20 dimerisation" evidence="12">
    <location>
        <begin position="202"/>
        <end position="311"/>
    </location>
</feature>
<dbReference type="RefSeq" id="WP_345682071.1">
    <property type="nucleotide sequence ID" value="NZ_BAABRO010000001.1"/>
</dbReference>